<reference evidence="2 3" key="1">
    <citation type="submission" date="2012-02" db="EMBL/GenBank/DDBJ databases">
        <title>The Genome Sequence of Bacteroides dorei CL03T12C01.</title>
        <authorList>
            <consortium name="The Broad Institute Genome Sequencing Platform"/>
            <person name="Earl A."/>
            <person name="Ward D."/>
            <person name="Feldgarden M."/>
            <person name="Gevers D."/>
            <person name="Zitomersky N.L."/>
            <person name="Coyne M.J."/>
            <person name="Comstock L.E."/>
            <person name="Young S.K."/>
            <person name="Zeng Q."/>
            <person name="Gargeya S."/>
            <person name="Fitzgerald M."/>
            <person name="Haas B."/>
            <person name="Abouelleil A."/>
            <person name="Alvarado L."/>
            <person name="Arachchi H.M."/>
            <person name="Berlin A."/>
            <person name="Chapman S.B."/>
            <person name="Gearin G."/>
            <person name="Goldberg J."/>
            <person name="Griggs A."/>
            <person name="Gujja S."/>
            <person name="Hansen M."/>
            <person name="Heiman D."/>
            <person name="Howarth C."/>
            <person name="Larimer J."/>
            <person name="Lui A."/>
            <person name="MacDonald P.J.P."/>
            <person name="McCowen C."/>
            <person name="Montmayeur A."/>
            <person name="Murphy C."/>
            <person name="Neiman D."/>
            <person name="Pearson M."/>
            <person name="Priest M."/>
            <person name="Roberts A."/>
            <person name="Saif S."/>
            <person name="Shea T."/>
            <person name="Sisk P."/>
            <person name="Stolte C."/>
            <person name="Sykes S."/>
            <person name="Wortman J."/>
            <person name="Nusbaum C."/>
            <person name="Birren B."/>
        </authorList>
    </citation>
    <scope>NUCLEOTIDE SEQUENCE [LARGE SCALE GENOMIC DNA]</scope>
    <source>
        <strain evidence="2 3">CL03T12C01</strain>
    </source>
</reference>
<keyword evidence="1" id="KW-0812">Transmembrane</keyword>
<dbReference type="AlphaFoldDB" id="I8W9N2"/>
<dbReference type="HOGENOM" id="CLU_2931506_0_0_10"/>
<dbReference type="Proteomes" id="UP000004019">
    <property type="component" value="Unassembled WGS sequence"/>
</dbReference>
<feature type="transmembrane region" description="Helical" evidence="1">
    <location>
        <begin position="29"/>
        <end position="48"/>
    </location>
</feature>
<keyword evidence="1" id="KW-0472">Membrane</keyword>
<organism evidence="2 3">
    <name type="scientific">Phocaeicola dorei CL03T12C01</name>
    <dbReference type="NCBI Taxonomy" id="997877"/>
    <lineage>
        <taxon>Bacteria</taxon>
        <taxon>Pseudomonadati</taxon>
        <taxon>Bacteroidota</taxon>
        <taxon>Bacteroidia</taxon>
        <taxon>Bacteroidales</taxon>
        <taxon>Bacteroidaceae</taxon>
        <taxon>Phocaeicola</taxon>
    </lineage>
</organism>
<evidence type="ECO:0000313" key="2">
    <source>
        <dbReference type="EMBL" id="EIY34497.1"/>
    </source>
</evidence>
<sequence length="60" mass="6494">MNNTTPDIIDNLFSCLNCPSSDGMLLGDTLFSILTCFFLVLTAITNAVTKIINIIINSIV</sequence>
<proteinExistence type="predicted"/>
<evidence type="ECO:0000313" key="3">
    <source>
        <dbReference type="Proteomes" id="UP000004019"/>
    </source>
</evidence>
<dbReference type="EMBL" id="AGXI01000027">
    <property type="protein sequence ID" value="EIY34497.1"/>
    <property type="molecule type" value="Genomic_DNA"/>
</dbReference>
<evidence type="ECO:0000256" key="1">
    <source>
        <dbReference type="SAM" id="Phobius"/>
    </source>
</evidence>
<accession>I8W9N2</accession>
<comment type="caution">
    <text evidence="2">The sequence shown here is derived from an EMBL/GenBank/DDBJ whole genome shotgun (WGS) entry which is preliminary data.</text>
</comment>
<keyword evidence="1" id="KW-1133">Transmembrane helix</keyword>
<gene>
    <name evidence="2" type="ORF">HMPREF1065_03412</name>
</gene>
<protein>
    <submittedName>
        <fullName evidence="2">Uncharacterized protein</fullName>
    </submittedName>
</protein>
<name>I8W9N2_9BACT</name>